<reference evidence="1" key="1">
    <citation type="journal article" date="2015" name="Nature">
        <title>Complex archaea that bridge the gap between prokaryotes and eukaryotes.</title>
        <authorList>
            <person name="Spang A."/>
            <person name="Saw J.H."/>
            <person name="Jorgensen S.L."/>
            <person name="Zaremba-Niedzwiedzka K."/>
            <person name="Martijn J."/>
            <person name="Lind A.E."/>
            <person name="van Eijk R."/>
            <person name="Schleper C."/>
            <person name="Guy L."/>
            <person name="Ettema T.J."/>
        </authorList>
    </citation>
    <scope>NUCLEOTIDE SEQUENCE</scope>
</reference>
<comment type="caution">
    <text evidence="1">The sequence shown here is derived from an EMBL/GenBank/DDBJ whole genome shotgun (WGS) entry which is preliminary data.</text>
</comment>
<evidence type="ECO:0000313" key="1">
    <source>
        <dbReference type="EMBL" id="KKL13057.1"/>
    </source>
</evidence>
<feature type="non-terminal residue" evidence="1">
    <location>
        <position position="1"/>
    </location>
</feature>
<proteinExistence type="predicted"/>
<dbReference type="AlphaFoldDB" id="A0A0F9BGW7"/>
<accession>A0A0F9BGW7</accession>
<protein>
    <submittedName>
        <fullName evidence="1">Uncharacterized protein</fullName>
    </submittedName>
</protein>
<dbReference type="EMBL" id="LAZR01041013">
    <property type="protein sequence ID" value="KKL13057.1"/>
    <property type="molecule type" value="Genomic_DNA"/>
</dbReference>
<organism evidence="1">
    <name type="scientific">marine sediment metagenome</name>
    <dbReference type="NCBI Taxonomy" id="412755"/>
    <lineage>
        <taxon>unclassified sequences</taxon>
        <taxon>metagenomes</taxon>
        <taxon>ecological metagenomes</taxon>
    </lineage>
</organism>
<name>A0A0F9BGW7_9ZZZZ</name>
<sequence length="67" mass="6977">QATSFAYASGIDAGNVSVFTSTISGTEKMGAVVNNSLASYMSDRSVGVTKKLDFYNDGSGAESRVEE</sequence>
<gene>
    <name evidence="1" type="ORF">LCGC14_2529550</name>
</gene>